<dbReference type="PROSITE" id="PS00844">
    <property type="entry name" value="DALA_DALA_LIGASE_2"/>
    <property type="match status" value="1"/>
</dbReference>
<feature type="binding site" evidence="14">
    <location>
        <position position="345"/>
    </location>
    <ligand>
        <name>Mg(2+)</name>
        <dbReference type="ChEBI" id="CHEBI:18420"/>
        <label>1</label>
    </ligand>
</feature>
<evidence type="ECO:0000256" key="1">
    <source>
        <dbReference type="ARBA" id="ARBA00001936"/>
    </source>
</evidence>
<feature type="active site" evidence="13">
    <location>
        <position position="196"/>
    </location>
</feature>
<sequence>MHKIRLGIIYGGPSVEHEISIISAVQAMSAADEQKYDVIPVYISKAGLWYTGDALKEMANYADLPGLLAKCQRVQMTADRGVHKLVWRGKGLFAREQELPLDVFLPVMHGAHGEDGCLQGLLELLNIPYAGPGVLAAAVGMDKIMMKNVLAANGLPVLPAVWFTADEWFNAPSEQIKKVEEAFGYPVIVKPSNLGSSVGIARAADAAELERALSDAAGFSGRLLVEPCLDNRREINCAVLGHGTATRASVCEEPLTDHAFLTYQDKYMSGGEGAKGVKSGAKGASGGAKAGMGSSRRQVPADLPEAMSVEIQRLVQRAFVALDGCGMARVDVMIDGRDGKIYLNEINTIPGSLSFYLWQASGLDFSELINELVETALWRQRAKDKLTFSYDTNILASLAGGGGVKGGKA</sequence>
<dbReference type="PROSITE" id="PS50975">
    <property type="entry name" value="ATP_GRASP"/>
    <property type="match status" value="1"/>
</dbReference>
<dbReference type="EC" id="6.3.2.4" evidence="12"/>
<dbReference type="PROSITE" id="PS00843">
    <property type="entry name" value="DALA_DALA_LIGASE_1"/>
    <property type="match status" value="1"/>
</dbReference>
<keyword evidence="10 14" id="KW-0464">Manganese</keyword>
<evidence type="ECO:0000256" key="11">
    <source>
        <dbReference type="ARBA" id="ARBA00023316"/>
    </source>
</evidence>
<dbReference type="PANTHER" id="PTHR23132">
    <property type="entry name" value="D-ALANINE--D-ALANINE LIGASE"/>
    <property type="match status" value="1"/>
</dbReference>
<dbReference type="SUPFAM" id="SSF52440">
    <property type="entry name" value="PreATP-grasp domain"/>
    <property type="match status" value="1"/>
</dbReference>
<evidence type="ECO:0000256" key="16">
    <source>
        <dbReference type="SAM" id="MobiDB-lite"/>
    </source>
</evidence>
<evidence type="ECO:0000256" key="9">
    <source>
        <dbReference type="ARBA" id="ARBA00022984"/>
    </source>
</evidence>
<feature type="binding site" evidence="14">
    <location>
        <position position="345"/>
    </location>
    <ligand>
        <name>Mg(2+)</name>
        <dbReference type="ChEBI" id="CHEBI:18420"/>
        <label>2</label>
    </ligand>
</feature>
<keyword evidence="3 12" id="KW-0436">Ligase</keyword>
<keyword evidence="6 15" id="KW-0067">ATP-binding</keyword>
<comment type="function">
    <text evidence="12">Cell wall formation.</text>
</comment>
<dbReference type="HAMAP" id="MF_00047">
    <property type="entry name" value="Dala_Dala_lig"/>
    <property type="match status" value="1"/>
</dbReference>
<evidence type="ECO:0000256" key="5">
    <source>
        <dbReference type="ARBA" id="ARBA00022741"/>
    </source>
</evidence>
<comment type="similarity">
    <text evidence="2 12">Belongs to the D-alanine--D-alanine ligase family.</text>
</comment>
<dbReference type="GO" id="GO:0009252">
    <property type="term" value="P:peptidoglycan biosynthetic process"/>
    <property type="evidence" value="ECO:0007669"/>
    <property type="project" value="UniProtKB-UniRule"/>
</dbReference>
<evidence type="ECO:0000256" key="15">
    <source>
        <dbReference type="PROSITE-ProRule" id="PRU00409"/>
    </source>
</evidence>
<dbReference type="InterPro" id="IPR013815">
    <property type="entry name" value="ATP_grasp_subdomain_1"/>
</dbReference>
<keyword evidence="4 14" id="KW-0479">Metal-binding</keyword>
<feature type="active site" evidence="13">
    <location>
        <position position="352"/>
    </location>
</feature>
<dbReference type="GO" id="GO:0071555">
    <property type="term" value="P:cell wall organization"/>
    <property type="evidence" value="ECO:0007669"/>
    <property type="project" value="UniProtKB-KW"/>
</dbReference>
<comment type="cofactor">
    <cofactor evidence="1">
        <name>Mn(2+)</name>
        <dbReference type="ChEBI" id="CHEBI:29035"/>
    </cofactor>
</comment>
<evidence type="ECO:0000256" key="10">
    <source>
        <dbReference type="ARBA" id="ARBA00023211"/>
    </source>
</evidence>
<dbReference type="GO" id="GO:0005524">
    <property type="term" value="F:ATP binding"/>
    <property type="evidence" value="ECO:0007669"/>
    <property type="project" value="UniProtKB-UniRule"/>
</dbReference>
<feature type="binding site" evidence="14">
    <location>
        <position position="347"/>
    </location>
    <ligand>
        <name>Mg(2+)</name>
        <dbReference type="ChEBI" id="CHEBI:18420"/>
        <label>2</label>
    </ligand>
</feature>
<organism evidence="18 19">
    <name type="scientific">Candidatus Avidehalobacter gallistercoris</name>
    <dbReference type="NCBI Taxonomy" id="2840694"/>
    <lineage>
        <taxon>Bacteria</taxon>
        <taxon>Bacillati</taxon>
        <taxon>Bacillota</taxon>
        <taxon>Clostridia</taxon>
        <taxon>Eubacteriales</taxon>
        <taxon>Peptococcaceae</taxon>
        <taxon>Peptococcaceae incertae sedis</taxon>
        <taxon>Candidatus Avidehalobacter</taxon>
    </lineage>
</organism>
<evidence type="ECO:0000256" key="12">
    <source>
        <dbReference type="HAMAP-Rule" id="MF_00047"/>
    </source>
</evidence>
<evidence type="ECO:0000256" key="2">
    <source>
        <dbReference type="ARBA" id="ARBA00010871"/>
    </source>
</evidence>
<dbReference type="InterPro" id="IPR016185">
    <property type="entry name" value="PreATP-grasp_dom_sf"/>
</dbReference>
<name>A0A9D1HIR9_9FIRM</name>
<keyword evidence="8 12" id="KW-0133">Cell shape</keyword>
<evidence type="ECO:0000256" key="4">
    <source>
        <dbReference type="ARBA" id="ARBA00022723"/>
    </source>
</evidence>
<keyword evidence="5 15" id="KW-0547">Nucleotide-binding</keyword>
<proteinExistence type="inferred from homology"/>
<comment type="cofactor">
    <cofactor evidence="14">
        <name>Mg(2+)</name>
        <dbReference type="ChEBI" id="CHEBI:18420"/>
    </cofactor>
    <cofactor evidence="14">
        <name>Mn(2+)</name>
        <dbReference type="ChEBI" id="CHEBI:29035"/>
    </cofactor>
    <text evidence="14">Binds 2 magnesium or manganese ions per subunit.</text>
</comment>
<dbReference type="EMBL" id="DVMH01000004">
    <property type="protein sequence ID" value="HIU09742.1"/>
    <property type="molecule type" value="Genomic_DNA"/>
</dbReference>
<feature type="binding site" evidence="14">
    <location>
        <position position="331"/>
    </location>
    <ligand>
        <name>Mg(2+)</name>
        <dbReference type="ChEBI" id="CHEBI:18420"/>
        <label>1</label>
    </ligand>
</feature>
<protein>
    <recommendedName>
        <fullName evidence="12">D-alanine--D-alanine ligase</fullName>
        <ecNumber evidence="12">6.3.2.4</ecNumber>
    </recommendedName>
    <alternativeName>
        <fullName evidence="12">D-Ala-D-Ala ligase</fullName>
    </alternativeName>
    <alternativeName>
        <fullName evidence="12">D-alanylalanine synthetase</fullName>
    </alternativeName>
</protein>
<dbReference type="InterPro" id="IPR011761">
    <property type="entry name" value="ATP-grasp"/>
</dbReference>
<dbReference type="InterPro" id="IPR000291">
    <property type="entry name" value="D-Ala_lig_Van_CS"/>
</dbReference>
<evidence type="ECO:0000256" key="8">
    <source>
        <dbReference type="ARBA" id="ARBA00022960"/>
    </source>
</evidence>
<comment type="pathway">
    <text evidence="12">Cell wall biogenesis; peptidoglycan biosynthesis.</text>
</comment>
<evidence type="ECO:0000313" key="19">
    <source>
        <dbReference type="Proteomes" id="UP000824124"/>
    </source>
</evidence>
<dbReference type="InterPro" id="IPR005905">
    <property type="entry name" value="D_ala_D_ala"/>
</dbReference>
<dbReference type="Gene3D" id="3.30.1490.20">
    <property type="entry name" value="ATP-grasp fold, A domain"/>
    <property type="match status" value="1"/>
</dbReference>
<dbReference type="Gene3D" id="3.30.470.20">
    <property type="entry name" value="ATP-grasp fold, B domain"/>
    <property type="match status" value="1"/>
</dbReference>
<dbReference type="GO" id="GO:0008716">
    <property type="term" value="F:D-alanine-D-alanine ligase activity"/>
    <property type="evidence" value="ECO:0007669"/>
    <property type="project" value="UniProtKB-UniRule"/>
</dbReference>
<dbReference type="GO" id="GO:0046872">
    <property type="term" value="F:metal ion binding"/>
    <property type="evidence" value="ECO:0007669"/>
    <property type="project" value="UniProtKB-KW"/>
</dbReference>
<dbReference type="Proteomes" id="UP000824124">
    <property type="component" value="Unassembled WGS sequence"/>
</dbReference>
<keyword evidence="11 12" id="KW-0961">Cell wall biogenesis/degradation</keyword>
<evidence type="ECO:0000256" key="3">
    <source>
        <dbReference type="ARBA" id="ARBA00022598"/>
    </source>
</evidence>
<feature type="domain" description="ATP-grasp" evidence="17">
    <location>
        <begin position="147"/>
        <end position="374"/>
    </location>
</feature>
<reference evidence="18" key="1">
    <citation type="submission" date="2020-10" db="EMBL/GenBank/DDBJ databases">
        <authorList>
            <person name="Gilroy R."/>
        </authorList>
    </citation>
    <scope>NUCLEOTIDE SEQUENCE</scope>
    <source>
        <strain evidence="18">2830</strain>
    </source>
</reference>
<dbReference type="Gene3D" id="3.40.50.20">
    <property type="match status" value="1"/>
</dbReference>
<evidence type="ECO:0000256" key="13">
    <source>
        <dbReference type="PIRSR" id="PIRSR039102-1"/>
    </source>
</evidence>
<evidence type="ECO:0000313" key="18">
    <source>
        <dbReference type="EMBL" id="HIU09742.1"/>
    </source>
</evidence>
<feature type="region of interest" description="Disordered" evidence="16">
    <location>
        <begin position="277"/>
        <end position="297"/>
    </location>
</feature>
<evidence type="ECO:0000259" key="17">
    <source>
        <dbReference type="PROSITE" id="PS50975"/>
    </source>
</evidence>
<dbReference type="PANTHER" id="PTHR23132:SF25">
    <property type="entry name" value="D-ALANINE--D-ALANINE LIGASE A"/>
    <property type="match status" value="1"/>
</dbReference>
<dbReference type="SUPFAM" id="SSF56059">
    <property type="entry name" value="Glutathione synthetase ATP-binding domain-like"/>
    <property type="match status" value="1"/>
</dbReference>
<comment type="subcellular location">
    <subcellularLocation>
        <location evidence="12">Cytoplasm</location>
    </subcellularLocation>
</comment>
<gene>
    <name evidence="12" type="primary">ddl</name>
    <name evidence="18" type="ORF">IAB00_00585</name>
</gene>
<reference evidence="18" key="2">
    <citation type="journal article" date="2021" name="PeerJ">
        <title>Extensive microbial diversity within the chicken gut microbiome revealed by metagenomics and culture.</title>
        <authorList>
            <person name="Gilroy R."/>
            <person name="Ravi A."/>
            <person name="Getino M."/>
            <person name="Pursley I."/>
            <person name="Horton D.L."/>
            <person name="Alikhan N.F."/>
            <person name="Baker D."/>
            <person name="Gharbi K."/>
            <person name="Hall N."/>
            <person name="Watson M."/>
            <person name="Adriaenssens E.M."/>
            <person name="Foster-Nyarko E."/>
            <person name="Jarju S."/>
            <person name="Secka A."/>
            <person name="Antonio M."/>
            <person name="Oren A."/>
            <person name="Chaudhuri R.R."/>
            <person name="La Ragione R."/>
            <person name="Hildebrand F."/>
            <person name="Pallen M.J."/>
        </authorList>
    </citation>
    <scope>NUCLEOTIDE SEQUENCE</scope>
    <source>
        <strain evidence="18">2830</strain>
    </source>
</reference>
<keyword evidence="7 14" id="KW-0460">Magnesium</keyword>
<keyword evidence="12" id="KW-0963">Cytoplasm</keyword>
<dbReference type="InterPro" id="IPR011095">
    <property type="entry name" value="Dala_Dala_lig_C"/>
</dbReference>
<dbReference type="PIRSF" id="PIRSF039102">
    <property type="entry name" value="Ddl/VanB"/>
    <property type="match status" value="1"/>
</dbReference>
<dbReference type="GO" id="GO:0005829">
    <property type="term" value="C:cytosol"/>
    <property type="evidence" value="ECO:0007669"/>
    <property type="project" value="TreeGrafter"/>
</dbReference>
<dbReference type="Pfam" id="PF01820">
    <property type="entry name" value="Dala_Dala_lig_N"/>
    <property type="match status" value="1"/>
</dbReference>
<dbReference type="Pfam" id="PF07478">
    <property type="entry name" value="Dala_Dala_lig_C"/>
    <property type="match status" value="2"/>
</dbReference>
<feature type="active site" evidence="13">
    <location>
        <position position="16"/>
    </location>
</feature>
<evidence type="ECO:0000256" key="6">
    <source>
        <dbReference type="ARBA" id="ARBA00022840"/>
    </source>
</evidence>
<comment type="caution">
    <text evidence="18">The sequence shown here is derived from an EMBL/GenBank/DDBJ whole genome shotgun (WGS) entry which is preliminary data.</text>
</comment>
<comment type="catalytic activity">
    <reaction evidence="12">
        <text>2 D-alanine + ATP = D-alanyl-D-alanine + ADP + phosphate + H(+)</text>
        <dbReference type="Rhea" id="RHEA:11224"/>
        <dbReference type="ChEBI" id="CHEBI:15378"/>
        <dbReference type="ChEBI" id="CHEBI:30616"/>
        <dbReference type="ChEBI" id="CHEBI:43474"/>
        <dbReference type="ChEBI" id="CHEBI:57416"/>
        <dbReference type="ChEBI" id="CHEBI:57822"/>
        <dbReference type="ChEBI" id="CHEBI:456216"/>
        <dbReference type="EC" id="6.3.2.4"/>
    </reaction>
</comment>
<dbReference type="GO" id="GO:0008360">
    <property type="term" value="P:regulation of cell shape"/>
    <property type="evidence" value="ECO:0007669"/>
    <property type="project" value="UniProtKB-KW"/>
</dbReference>
<accession>A0A9D1HIR9</accession>
<dbReference type="AlphaFoldDB" id="A0A9D1HIR9"/>
<evidence type="ECO:0000256" key="7">
    <source>
        <dbReference type="ARBA" id="ARBA00022842"/>
    </source>
</evidence>
<dbReference type="InterPro" id="IPR011127">
    <property type="entry name" value="Dala_Dala_lig_N"/>
</dbReference>
<evidence type="ECO:0000256" key="14">
    <source>
        <dbReference type="PIRSR" id="PIRSR039102-3"/>
    </source>
</evidence>
<keyword evidence="9 12" id="KW-0573">Peptidoglycan synthesis</keyword>